<reference evidence="3" key="2">
    <citation type="submission" date="2015-01" db="EMBL/GenBank/DDBJ databases">
        <title>Evolutionary Origins and Diversification of the Mycorrhizal Mutualists.</title>
        <authorList>
            <consortium name="DOE Joint Genome Institute"/>
            <consortium name="Mycorrhizal Genomics Consortium"/>
            <person name="Kohler A."/>
            <person name="Kuo A."/>
            <person name="Nagy L.G."/>
            <person name="Floudas D."/>
            <person name="Copeland A."/>
            <person name="Barry K.W."/>
            <person name="Cichocki N."/>
            <person name="Veneault-Fourrey C."/>
            <person name="LaButti K."/>
            <person name="Lindquist E.A."/>
            <person name="Lipzen A."/>
            <person name="Lundell T."/>
            <person name="Morin E."/>
            <person name="Murat C."/>
            <person name="Riley R."/>
            <person name="Ohm R."/>
            <person name="Sun H."/>
            <person name="Tunlid A."/>
            <person name="Henrissat B."/>
            <person name="Grigoriev I.V."/>
            <person name="Hibbett D.S."/>
            <person name="Martin F."/>
        </authorList>
    </citation>
    <scope>NUCLEOTIDE SEQUENCE [LARGE SCALE GENOMIC DNA]</scope>
    <source>
        <strain evidence="3">Zn</strain>
    </source>
</reference>
<feature type="transmembrane region" description="Helical" evidence="1">
    <location>
        <begin position="23"/>
        <end position="47"/>
    </location>
</feature>
<proteinExistence type="predicted"/>
<dbReference type="AlphaFoldDB" id="A0A0C3CI62"/>
<dbReference type="OrthoDB" id="5421886at2759"/>
<evidence type="ECO:0000313" key="2">
    <source>
        <dbReference type="EMBL" id="KIM98638.1"/>
    </source>
</evidence>
<dbReference type="InParanoid" id="A0A0C3CI62"/>
<keyword evidence="1" id="KW-0812">Transmembrane</keyword>
<keyword evidence="1" id="KW-0472">Membrane</keyword>
<name>A0A0C3CI62_OIDMZ</name>
<dbReference type="HOGENOM" id="CLU_1396724_0_0_1"/>
<evidence type="ECO:0000313" key="3">
    <source>
        <dbReference type="Proteomes" id="UP000054321"/>
    </source>
</evidence>
<organism evidence="2 3">
    <name type="scientific">Oidiodendron maius (strain Zn)</name>
    <dbReference type="NCBI Taxonomy" id="913774"/>
    <lineage>
        <taxon>Eukaryota</taxon>
        <taxon>Fungi</taxon>
        <taxon>Dikarya</taxon>
        <taxon>Ascomycota</taxon>
        <taxon>Pezizomycotina</taxon>
        <taxon>Leotiomycetes</taxon>
        <taxon>Leotiomycetes incertae sedis</taxon>
        <taxon>Myxotrichaceae</taxon>
        <taxon>Oidiodendron</taxon>
    </lineage>
</organism>
<sequence length="195" mass="21776">MSTIIQNYTTLCPPQSDSPLSIAASWVGIVTFITTTLGGLTIFYTIYRSFEKAQDDILEFGKAISMSVQELMADIETMEPMLQRLAHGHGPRTLESAMELVIQIRKLIGRLDADIKMGTPNNKGIRRTIGIYRLGRNPELANTLKEIQRRVPSLQAMKTNLVLMRLDEQDQILRKLAEALNIQEMHSTDTGTGTG</sequence>
<accession>A0A0C3CI62</accession>
<dbReference type="EMBL" id="KN832880">
    <property type="protein sequence ID" value="KIM98638.1"/>
    <property type="molecule type" value="Genomic_DNA"/>
</dbReference>
<gene>
    <name evidence="2" type="ORF">OIDMADRAFT_56985</name>
</gene>
<dbReference type="Proteomes" id="UP000054321">
    <property type="component" value="Unassembled WGS sequence"/>
</dbReference>
<reference evidence="2 3" key="1">
    <citation type="submission" date="2014-04" db="EMBL/GenBank/DDBJ databases">
        <authorList>
            <consortium name="DOE Joint Genome Institute"/>
            <person name="Kuo A."/>
            <person name="Martino E."/>
            <person name="Perotto S."/>
            <person name="Kohler A."/>
            <person name="Nagy L.G."/>
            <person name="Floudas D."/>
            <person name="Copeland A."/>
            <person name="Barry K.W."/>
            <person name="Cichocki N."/>
            <person name="Veneault-Fourrey C."/>
            <person name="LaButti K."/>
            <person name="Lindquist E.A."/>
            <person name="Lipzen A."/>
            <person name="Lundell T."/>
            <person name="Morin E."/>
            <person name="Murat C."/>
            <person name="Sun H."/>
            <person name="Tunlid A."/>
            <person name="Henrissat B."/>
            <person name="Grigoriev I.V."/>
            <person name="Hibbett D.S."/>
            <person name="Martin F."/>
            <person name="Nordberg H.P."/>
            <person name="Cantor M.N."/>
            <person name="Hua S.X."/>
        </authorList>
    </citation>
    <scope>NUCLEOTIDE SEQUENCE [LARGE SCALE GENOMIC DNA]</scope>
    <source>
        <strain evidence="2 3">Zn</strain>
    </source>
</reference>
<keyword evidence="1" id="KW-1133">Transmembrane helix</keyword>
<protein>
    <submittedName>
        <fullName evidence="2">Uncharacterized protein</fullName>
    </submittedName>
</protein>
<keyword evidence="3" id="KW-1185">Reference proteome</keyword>
<evidence type="ECO:0000256" key="1">
    <source>
        <dbReference type="SAM" id="Phobius"/>
    </source>
</evidence>